<keyword evidence="2" id="KW-1185">Reference proteome</keyword>
<evidence type="ECO:0000313" key="1">
    <source>
        <dbReference type="EMBL" id="KAK5626614.1"/>
    </source>
</evidence>
<organism evidence="1 2">
    <name type="scientific">Xylaria bambusicola</name>
    <dbReference type="NCBI Taxonomy" id="326684"/>
    <lineage>
        <taxon>Eukaryota</taxon>
        <taxon>Fungi</taxon>
        <taxon>Dikarya</taxon>
        <taxon>Ascomycota</taxon>
        <taxon>Pezizomycotina</taxon>
        <taxon>Sordariomycetes</taxon>
        <taxon>Xylariomycetidae</taxon>
        <taxon>Xylariales</taxon>
        <taxon>Xylariaceae</taxon>
        <taxon>Xylaria</taxon>
    </lineage>
</organism>
<dbReference type="EMBL" id="JAWHQM010000004">
    <property type="protein sequence ID" value="KAK5626614.1"/>
    <property type="molecule type" value="Genomic_DNA"/>
</dbReference>
<proteinExistence type="predicted"/>
<dbReference type="AlphaFoldDB" id="A0AAN7USN3"/>
<dbReference type="Proteomes" id="UP001305414">
    <property type="component" value="Unassembled WGS sequence"/>
</dbReference>
<accession>A0AAN7USN3</accession>
<sequence length="208" mass="23028">MTLPSALCCAVDAALRSHAPLVRSRREPNGAKDIYLGKKSDLLARSSTCQSCRALVSCAEEDSASFSKSQAPICAGDYDFSAHLMDRNPVLCIAFGSLPSESTDASQRRQLMKRPGVLSLFSTDQHVPEHSDTWLAGRPRLFDPNQRDPSLIRGWLDHYNRFRGNRCLVSQAWRCKADVVHNFIDVELECIVSPTAEIPFAALSYVGE</sequence>
<evidence type="ECO:0000313" key="2">
    <source>
        <dbReference type="Proteomes" id="UP001305414"/>
    </source>
</evidence>
<name>A0AAN7USN3_9PEZI</name>
<gene>
    <name evidence="1" type="ORF">RRF57_002329</name>
</gene>
<reference evidence="1 2" key="1">
    <citation type="submission" date="2023-10" db="EMBL/GenBank/DDBJ databases">
        <title>Draft genome sequence of Xylaria bambusicola isolate GMP-LS, the root and basal stem rot pathogen of sugarcane in Indonesia.</title>
        <authorList>
            <person name="Selvaraj P."/>
            <person name="Muralishankar V."/>
            <person name="Muruganantham S."/>
            <person name="Sp S."/>
            <person name="Haryani S."/>
            <person name="Lau K.J.X."/>
            <person name="Naqvi N.I."/>
        </authorList>
    </citation>
    <scope>NUCLEOTIDE SEQUENCE [LARGE SCALE GENOMIC DNA]</scope>
    <source>
        <strain evidence="1">GMP-LS</strain>
    </source>
</reference>
<protein>
    <submittedName>
        <fullName evidence="1">Uncharacterized protein</fullName>
    </submittedName>
</protein>
<comment type="caution">
    <text evidence="1">The sequence shown here is derived from an EMBL/GenBank/DDBJ whole genome shotgun (WGS) entry which is preliminary data.</text>
</comment>